<keyword evidence="4 5" id="KW-0472">Membrane</keyword>
<gene>
    <name evidence="6" type="ORF">IV56_GL000453</name>
</gene>
<dbReference type="STRING" id="1293598.IV56_GL000453"/>
<comment type="similarity">
    <text evidence="5">Belongs to the 4-toluene sulfonate uptake permease (TSUP) (TC 2.A.102) family.</text>
</comment>
<feature type="transmembrane region" description="Helical" evidence="5">
    <location>
        <begin position="209"/>
        <end position="234"/>
    </location>
</feature>
<evidence type="ECO:0000256" key="1">
    <source>
        <dbReference type="ARBA" id="ARBA00004141"/>
    </source>
</evidence>
<accession>A0A0R2MUN8</accession>
<feature type="transmembrane region" description="Helical" evidence="5">
    <location>
        <begin position="266"/>
        <end position="283"/>
    </location>
</feature>
<organism evidence="6 7">
    <name type="scientific">Lacticaseibacillus saniviri JCM 17471 = DSM 24301</name>
    <dbReference type="NCBI Taxonomy" id="1293598"/>
    <lineage>
        <taxon>Bacteria</taxon>
        <taxon>Bacillati</taxon>
        <taxon>Bacillota</taxon>
        <taxon>Bacilli</taxon>
        <taxon>Lactobacillales</taxon>
        <taxon>Lactobacillaceae</taxon>
        <taxon>Lacticaseibacillus</taxon>
    </lineage>
</organism>
<keyword evidence="2 5" id="KW-0812">Transmembrane</keyword>
<dbReference type="PANTHER" id="PTHR43483:SF3">
    <property type="entry name" value="MEMBRANE TRANSPORTER PROTEIN HI_0806-RELATED"/>
    <property type="match status" value="1"/>
</dbReference>
<feature type="transmembrane region" description="Helical" evidence="5">
    <location>
        <begin position="135"/>
        <end position="153"/>
    </location>
</feature>
<dbReference type="GO" id="GO:0005886">
    <property type="term" value="C:plasma membrane"/>
    <property type="evidence" value="ECO:0007669"/>
    <property type="project" value="UniProtKB-SubCell"/>
</dbReference>
<evidence type="ECO:0000256" key="2">
    <source>
        <dbReference type="ARBA" id="ARBA00022692"/>
    </source>
</evidence>
<feature type="transmembrane region" description="Helical" evidence="5">
    <location>
        <begin position="105"/>
        <end position="123"/>
    </location>
</feature>
<dbReference type="PANTHER" id="PTHR43483">
    <property type="entry name" value="MEMBRANE TRANSPORTER PROTEIN HI_0806-RELATED"/>
    <property type="match status" value="1"/>
</dbReference>
<keyword evidence="3 5" id="KW-1133">Transmembrane helix</keyword>
<feature type="transmembrane region" description="Helical" evidence="5">
    <location>
        <begin position="240"/>
        <end position="259"/>
    </location>
</feature>
<reference evidence="6 7" key="1">
    <citation type="journal article" date="2015" name="Genome Announc.">
        <title>Expanding the biotechnology potential of lactobacilli through comparative genomics of 213 strains and associated genera.</title>
        <authorList>
            <person name="Sun Z."/>
            <person name="Harris H.M."/>
            <person name="McCann A."/>
            <person name="Guo C."/>
            <person name="Argimon S."/>
            <person name="Zhang W."/>
            <person name="Yang X."/>
            <person name="Jeffery I.B."/>
            <person name="Cooney J.C."/>
            <person name="Kagawa T.F."/>
            <person name="Liu W."/>
            <person name="Song Y."/>
            <person name="Salvetti E."/>
            <person name="Wrobel A."/>
            <person name="Rasinkangas P."/>
            <person name="Parkhill J."/>
            <person name="Rea M.C."/>
            <person name="O'Sullivan O."/>
            <person name="Ritari J."/>
            <person name="Douillard F.P."/>
            <person name="Paul Ross R."/>
            <person name="Yang R."/>
            <person name="Briner A.E."/>
            <person name="Felis G.E."/>
            <person name="de Vos W.M."/>
            <person name="Barrangou R."/>
            <person name="Klaenhammer T.R."/>
            <person name="Caufield P.W."/>
            <person name="Cui Y."/>
            <person name="Zhang H."/>
            <person name="O'Toole P.W."/>
        </authorList>
    </citation>
    <scope>NUCLEOTIDE SEQUENCE [LARGE SCALE GENOMIC DNA]</scope>
    <source>
        <strain evidence="6 7">DSM 24301</strain>
    </source>
</reference>
<dbReference type="PATRIC" id="fig|1293598.4.peg.486"/>
<protein>
    <recommendedName>
        <fullName evidence="5">Probable membrane transporter protein</fullName>
    </recommendedName>
</protein>
<dbReference type="EMBL" id="JQCE01000021">
    <property type="protein sequence ID" value="KRO17129.1"/>
    <property type="molecule type" value="Genomic_DNA"/>
</dbReference>
<evidence type="ECO:0000256" key="5">
    <source>
        <dbReference type="RuleBase" id="RU363041"/>
    </source>
</evidence>
<comment type="subcellular location">
    <subcellularLocation>
        <location evidence="5">Cell membrane</location>
        <topology evidence="5">Multi-pass membrane protein</topology>
    </subcellularLocation>
    <subcellularLocation>
        <location evidence="1">Membrane</location>
        <topology evidence="1">Multi-pass membrane protein</topology>
    </subcellularLocation>
</comment>
<evidence type="ECO:0000256" key="3">
    <source>
        <dbReference type="ARBA" id="ARBA00022989"/>
    </source>
</evidence>
<dbReference type="Pfam" id="PF01925">
    <property type="entry name" value="TauE"/>
    <property type="match status" value="1"/>
</dbReference>
<evidence type="ECO:0000313" key="7">
    <source>
        <dbReference type="Proteomes" id="UP000050969"/>
    </source>
</evidence>
<name>A0A0R2MUN8_9LACO</name>
<feature type="transmembrane region" description="Helical" evidence="5">
    <location>
        <begin position="173"/>
        <end position="197"/>
    </location>
</feature>
<evidence type="ECO:0000256" key="4">
    <source>
        <dbReference type="ARBA" id="ARBA00023136"/>
    </source>
</evidence>
<proteinExistence type="inferred from homology"/>
<dbReference type="Proteomes" id="UP000050969">
    <property type="component" value="Unassembled WGS sequence"/>
</dbReference>
<dbReference type="AlphaFoldDB" id="A0A0R2MUN8"/>
<dbReference type="InterPro" id="IPR002781">
    <property type="entry name" value="TM_pro_TauE-like"/>
</dbReference>
<comment type="caution">
    <text evidence="6">The sequence shown here is derived from an EMBL/GenBank/DDBJ whole genome shotgun (WGS) entry which is preliminary data.</text>
</comment>
<keyword evidence="7" id="KW-1185">Reference proteome</keyword>
<evidence type="ECO:0000313" key="6">
    <source>
        <dbReference type="EMBL" id="KRO17129.1"/>
    </source>
</evidence>
<feature type="transmembrane region" description="Helical" evidence="5">
    <location>
        <begin position="43"/>
        <end position="68"/>
    </location>
</feature>
<keyword evidence="5" id="KW-1003">Cell membrane</keyword>
<sequence>MARVVLILDLLVALTTIYFVINLGRDVWQHREMAKKEPADGRILPFTASLIFFLSTLGASDFALSSAIYTRLGWTTVRKLPGTVNAQCILPLAVMTVAYLSRVQVSWWLLVMCIIAQVIGAYIGPRLVMRLPDRMIRLSVGVGLLVSAALLLANQLHWVQTTGNATSLPVGKAILLAALLFVYGALNNIGIGSFAPTMVTVSFFGMSPLVAFPIMMGAAFFSIVVGSTVFIQAGAYSRKIVSYTSIFGIIGVLVAVFIVGQLQMTVINWIILAILIYAAFILLRPTADEIEA</sequence>